<keyword evidence="2" id="KW-1185">Reference proteome</keyword>
<dbReference type="EMBL" id="ASRX01000027">
    <property type="protein sequence ID" value="EYF05025.1"/>
    <property type="molecule type" value="Genomic_DNA"/>
</dbReference>
<proteinExistence type="predicted"/>
<dbReference type="Proteomes" id="UP000019678">
    <property type="component" value="Unassembled WGS sequence"/>
</dbReference>
<gene>
    <name evidence="1" type="ORF">CAP_3615</name>
</gene>
<sequence>MYDFPCDWKSGFLMDPVKKQRVGYLVNFQGLDLGEYLKQDIEVFCPYNADASYKGITAPADGGGSGMKKVTVVGVIDSFSWGGGVGDPISISAYISAENAQQLQVKQQTTLKNTKVTKLSWWLVNFDEETKAWFEEAYPMNPQEVAGQLNAPGKTDIRLSIASEAVKVAPNIDVNVYNVFFEIVPAANSTYDLRFATSASKQFVKGWGLKVGTLAEASMK</sequence>
<organism evidence="1 2">
    <name type="scientific">Chondromyces apiculatus DSM 436</name>
    <dbReference type="NCBI Taxonomy" id="1192034"/>
    <lineage>
        <taxon>Bacteria</taxon>
        <taxon>Pseudomonadati</taxon>
        <taxon>Myxococcota</taxon>
        <taxon>Polyangia</taxon>
        <taxon>Polyangiales</taxon>
        <taxon>Polyangiaceae</taxon>
        <taxon>Chondromyces</taxon>
    </lineage>
</organism>
<dbReference type="AlphaFoldDB" id="A0A017T8A3"/>
<dbReference type="RefSeq" id="WP_156040927.1">
    <property type="nucleotide sequence ID" value="NZ_ASRX01000027.1"/>
</dbReference>
<dbReference type="OrthoDB" id="5500352at2"/>
<reference evidence="1 2" key="1">
    <citation type="submission" date="2013-05" db="EMBL/GenBank/DDBJ databases">
        <title>Genome assembly of Chondromyces apiculatus DSM 436.</title>
        <authorList>
            <person name="Sharma G."/>
            <person name="Khatri I."/>
            <person name="Kaur C."/>
            <person name="Mayilraj S."/>
            <person name="Subramanian S."/>
        </authorList>
    </citation>
    <scope>NUCLEOTIDE SEQUENCE [LARGE SCALE GENOMIC DNA]</scope>
    <source>
        <strain evidence="1 2">DSM 436</strain>
    </source>
</reference>
<accession>A0A017T8A3</accession>
<evidence type="ECO:0000313" key="1">
    <source>
        <dbReference type="EMBL" id="EYF05025.1"/>
    </source>
</evidence>
<comment type="caution">
    <text evidence="1">The sequence shown here is derived from an EMBL/GenBank/DDBJ whole genome shotgun (WGS) entry which is preliminary data.</text>
</comment>
<dbReference type="STRING" id="1192034.CAP_3615"/>
<name>A0A017T8A3_9BACT</name>
<evidence type="ECO:0000313" key="2">
    <source>
        <dbReference type="Proteomes" id="UP000019678"/>
    </source>
</evidence>
<protein>
    <submittedName>
        <fullName evidence="1">Uncharacterized protein</fullName>
    </submittedName>
</protein>